<organism evidence="6">
    <name type="scientific">marine metagenome</name>
    <dbReference type="NCBI Taxonomy" id="408172"/>
    <lineage>
        <taxon>unclassified sequences</taxon>
        <taxon>metagenomes</taxon>
        <taxon>ecological metagenomes</taxon>
    </lineage>
</organism>
<dbReference type="GO" id="GO:0065002">
    <property type="term" value="P:intracellular protein transmembrane transport"/>
    <property type="evidence" value="ECO:0007669"/>
    <property type="project" value="TreeGrafter"/>
</dbReference>
<feature type="non-terminal residue" evidence="6">
    <location>
        <position position="225"/>
    </location>
</feature>
<feature type="transmembrane region" description="Helical" evidence="5">
    <location>
        <begin position="78"/>
        <end position="97"/>
    </location>
</feature>
<dbReference type="GO" id="GO:0009977">
    <property type="term" value="F:proton motive force dependent protein transmembrane transporter activity"/>
    <property type="evidence" value="ECO:0007669"/>
    <property type="project" value="TreeGrafter"/>
</dbReference>
<comment type="subcellular location">
    <subcellularLocation>
        <location evidence="1">Membrane</location>
        <topology evidence="1">Multi-pass membrane protein</topology>
    </subcellularLocation>
</comment>
<feature type="non-terminal residue" evidence="6">
    <location>
        <position position="1"/>
    </location>
</feature>
<evidence type="ECO:0000313" key="6">
    <source>
        <dbReference type="EMBL" id="SVA73312.1"/>
    </source>
</evidence>
<evidence type="ECO:0000256" key="2">
    <source>
        <dbReference type="ARBA" id="ARBA00022692"/>
    </source>
</evidence>
<sequence length="225" mass="24118">MAEGSADVLPRAALRGLIGHLTRRLYLLAAVFMAGLVGGYPAAGDAIEWLLQADGYLPDGVQVIILQPMEVVLLRLRIAANIGIVLVVLTILCDMGWNGRKILSDAHRRKFVPTGGGLGGLSFVLVCALGLGVGGAMYAHEILVPMLLEYLSEDAAAAGLESTWQLQSWIGFIVGLYFASVVGFQVPLAVMLLLRYDVIERSSITDNREILWFSALLVGAMLSPP</sequence>
<feature type="transmembrane region" description="Helical" evidence="5">
    <location>
        <begin position="25"/>
        <end position="43"/>
    </location>
</feature>
<evidence type="ECO:0000256" key="5">
    <source>
        <dbReference type="SAM" id="Phobius"/>
    </source>
</evidence>
<feature type="transmembrane region" description="Helical" evidence="5">
    <location>
        <begin position="169"/>
        <end position="194"/>
    </location>
</feature>
<keyword evidence="2 5" id="KW-0812">Transmembrane</keyword>
<gene>
    <name evidence="6" type="ORF">METZ01_LOCUS126166</name>
</gene>
<dbReference type="PANTHER" id="PTHR30371:SF0">
    <property type="entry name" value="SEC-INDEPENDENT PROTEIN TRANSLOCASE PROTEIN TATC, CHLOROPLASTIC-RELATED"/>
    <property type="match status" value="1"/>
</dbReference>
<dbReference type="GO" id="GO:0033281">
    <property type="term" value="C:TAT protein transport complex"/>
    <property type="evidence" value="ECO:0007669"/>
    <property type="project" value="TreeGrafter"/>
</dbReference>
<evidence type="ECO:0000256" key="1">
    <source>
        <dbReference type="ARBA" id="ARBA00004141"/>
    </source>
</evidence>
<evidence type="ECO:0000256" key="3">
    <source>
        <dbReference type="ARBA" id="ARBA00022989"/>
    </source>
</evidence>
<dbReference type="AlphaFoldDB" id="A0A381Y9L4"/>
<accession>A0A381Y9L4</accession>
<feature type="transmembrane region" description="Helical" evidence="5">
    <location>
        <begin position="118"/>
        <end position="139"/>
    </location>
</feature>
<proteinExistence type="predicted"/>
<dbReference type="GO" id="GO:0043953">
    <property type="term" value="P:protein transport by the Tat complex"/>
    <property type="evidence" value="ECO:0007669"/>
    <property type="project" value="TreeGrafter"/>
</dbReference>
<evidence type="ECO:0008006" key="7">
    <source>
        <dbReference type="Google" id="ProtNLM"/>
    </source>
</evidence>
<dbReference type="Pfam" id="PF00902">
    <property type="entry name" value="TatC"/>
    <property type="match status" value="1"/>
</dbReference>
<keyword evidence="3 5" id="KW-1133">Transmembrane helix</keyword>
<evidence type="ECO:0000256" key="4">
    <source>
        <dbReference type="ARBA" id="ARBA00023136"/>
    </source>
</evidence>
<reference evidence="6" key="1">
    <citation type="submission" date="2018-05" db="EMBL/GenBank/DDBJ databases">
        <authorList>
            <person name="Lanie J.A."/>
            <person name="Ng W.-L."/>
            <person name="Kazmierczak K.M."/>
            <person name="Andrzejewski T.M."/>
            <person name="Davidsen T.M."/>
            <person name="Wayne K.J."/>
            <person name="Tettelin H."/>
            <person name="Glass J.I."/>
            <person name="Rusch D."/>
            <person name="Podicherti R."/>
            <person name="Tsui H.-C.T."/>
            <person name="Winkler M.E."/>
        </authorList>
    </citation>
    <scope>NUCLEOTIDE SEQUENCE</scope>
</reference>
<name>A0A381Y9L4_9ZZZZ</name>
<dbReference type="PANTHER" id="PTHR30371">
    <property type="entry name" value="SEC-INDEPENDENT PROTEIN TRANSLOCASE PROTEIN TATC"/>
    <property type="match status" value="1"/>
</dbReference>
<keyword evidence="4 5" id="KW-0472">Membrane</keyword>
<dbReference type="EMBL" id="UINC01017627">
    <property type="protein sequence ID" value="SVA73312.1"/>
    <property type="molecule type" value="Genomic_DNA"/>
</dbReference>
<protein>
    <recommendedName>
        <fullName evidence="7">Preprotein translocase subunit TatC</fullName>
    </recommendedName>
</protein>
<dbReference type="InterPro" id="IPR002033">
    <property type="entry name" value="TatC"/>
</dbReference>